<dbReference type="PANTHER" id="PTHR23076:SF97">
    <property type="entry name" value="ATP-DEPENDENT ZINC METALLOPROTEASE YME1L1"/>
    <property type="match status" value="1"/>
</dbReference>
<evidence type="ECO:0000256" key="1">
    <source>
        <dbReference type="ARBA" id="ARBA00004370"/>
    </source>
</evidence>
<dbReference type="FunFam" id="3.40.50.300:FF:000001">
    <property type="entry name" value="ATP-dependent zinc metalloprotease FtsH"/>
    <property type="match status" value="1"/>
</dbReference>
<keyword evidence="18" id="KW-0131">Cell cycle</keyword>
<dbReference type="GO" id="GO:0016887">
    <property type="term" value="F:ATP hydrolysis activity"/>
    <property type="evidence" value="ECO:0007669"/>
    <property type="project" value="UniProtKB-UniRule"/>
</dbReference>
<evidence type="ECO:0000256" key="12">
    <source>
        <dbReference type="ARBA" id="ARBA00023049"/>
    </source>
</evidence>
<proteinExistence type="inferred from homology"/>
<dbReference type="NCBIfam" id="TIGR01241">
    <property type="entry name" value="FtsH_fam"/>
    <property type="match status" value="1"/>
</dbReference>
<dbReference type="GO" id="GO:0005886">
    <property type="term" value="C:plasma membrane"/>
    <property type="evidence" value="ECO:0007669"/>
    <property type="project" value="UniProtKB-SubCell"/>
</dbReference>
<evidence type="ECO:0000256" key="13">
    <source>
        <dbReference type="ARBA" id="ARBA00023136"/>
    </source>
</evidence>
<dbReference type="HAMAP" id="MF_01458">
    <property type="entry name" value="FtsH"/>
    <property type="match status" value="1"/>
</dbReference>
<evidence type="ECO:0000256" key="5">
    <source>
        <dbReference type="ARBA" id="ARBA00022692"/>
    </source>
</evidence>
<comment type="function">
    <text evidence="15">Acts as a processive, ATP-dependent zinc metallopeptidase for both cytoplasmic and membrane proteins. Plays a role in the quality control of integral membrane proteins.</text>
</comment>
<evidence type="ECO:0000256" key="3">
    <source>
        <dbReference type="ARBA" id="ARBA00022475"/>
    </source>
</evidence>
<evidence type="ECO:0000256" key="7">
    <source>
        <dbReference type="ARBA" id="ARBA00022741"/>
    </source>
</evidence>
<comment type="subunit">
    <text evidence="15">Homohexamer.</text>
</comment>
<dbReference type="SUPFAM" id="SSF140990">
    <property type="entry name" value="FtsH protease domain-like"/>
    <property type="match status" value="1"/>
</dbReference>
<evidence type="ECO:0000259" key="17">
    <source>
        <dbReference type="SMART" id="SM00382"/>
    </source>
</evidence>
<evidence type="ECO:0000256" key="15">
    <source>
        <dbReference type="HAMAP-Rule" id="MF_01458"/>
    </source>
</evidence>
<dbReference type="PATRIC" id="fig|1576480.3.peg.463"/>
<dbReference type="Pfam" id="PF06480">
    <property type="entry name" value="FtsH_ext"/>
    <property type="match status" value="1"/>
</dbReference>
<gene>
    <name evidence="15" type="primary">ftsH</name>
    <name evidence="18" type="ORF">XU08_C0003G0075</name>
</gene>
<keyword evidence="8 15" id="KW-0378">Hydrolase</keyword>
<feature type="binding site" evidence="15">
    <location>
        <position position="433"/>
    </location>
    <ligand>
        <name>Zn(2+)</name>
        <dbReference type="ChEBI" id="CHEBI:29105"/>
        <note>catalytic</note>
    </ligand>
</feature>
<dbReference type="FunFam" id="1.10.8.60:FF:000001">
    <property type="entry name" value="ATP-dependent zinc metalloprotease FtsH"/>
    <property type="match status" value="1"/>
</dbReference>
<dbReference type="CDD" id="cd19501">
    <property type="entry name" value="RecA-like_FtsH"/>
    <property type="match status" value="1"/>
</dbReference>
<organism evidence="18 19">
    <name type="scientific">candidate division WWE3 bacterium CSP1-7</name>
    <dbReference type="NCBI Taxonomy" id="1576480"/>
    <lineage>
        <taxon>Bacteria</taxon>
        <taxon>Katanobacteria</taxon>
    </lineage>
</organism>
<evidence type="ECO:0000256" key="10">
    <source>
        <dbReference type="ARBA" id="ARBA00022840"/>
    </source>
</evidence>
<evidence type="ECO:0000256" key="14">
    <source>
        <dbReference type="ARBA" id="ARBA00061570"/>
    </source>
</evidence>
<dbReference type="InterPro" id="IPR003593">
    <property type="entry name" value="AAA+_ATPase"/>
</dbReference>
<dbReference type="GO" id="GO:0006508">
    <property type="term" value="P:proteolysis"/>
    <property type="evidence" value="ECO:0007669"/>
    <property type="project" value="UniProtKB-KW"/>
</dbReference>
<dbReference type="Proteomes" id="UP000051297">
    <property type="component" value="Unassembled WGS sequence"/>
</dbReference>
<evidence type="ECO:0000313" key="18">
    <source>
        <dbReference type="EMBL" id="KRT67399.1"/>
    </source>
</evidence>
<evidence type="ECO:0000256" key="2">
    <source>
        <dbReference type="ARBA" id="ARBA00010044"/>
    </source>
</evidence>
<dbReference type="InterPro" id="IPR005936">
    <property type="entry name" value="FtsH"/>
</dbReference>
<keyword evidence="10 15" id="KW-0067">ATP-binding</keyword>
<keyword evidence="18" id="KW-0132">Cell division</keyword>
<dbReference type="Gene3D" id="1.10.8.60">
    <property type="match status" value="1"/>
</dbReference>
<dbReference type="Pfam" id="PF17862">
    <property type="entry name" value="AAA_lid_3"/>
    <property type="match status" value="1"/>
</dbReference>
<dbReference type="PANTHER" id="PTHR23076">
    <property type="entry name" value="METALLOPROTEASE M41 FTSH"/>
    <property type="match status" value="1"/>
</dbReference>
<dbReference type="InterPro" id="IPR037219">
    <property type="entry name" value="Peptidase_M41-like"/>
</dbReference>
<dbReference type="EC" id="3.4.24.-" evidence="15"/>
<dbReference type="InterPro" id="IPR003960">
    <property type="entry name" value="ATPase_AAA_CS"/>
</dbReference>
<evidence type="ECO:0000256" key="4">
    <source>
        <dbReference type="ARBA" id="ARBA00022670"/>
    </source>
</evidence>
<feature type="binding site" evidence="15">
    <location>
        <position position="505"/>
    </location>
    <ligand>
        <name>Zn(2+)</name>
        <dbReference type="ChEBI" id="CHEBI:29105"/>
        <note>catalytic</note>
    </ligand>
</feature>
<keyword evidence="13 15" id="KW-0472">Membrane</keyword>
<keyword evidence="4 15" id="KW-0645">Protease</keyword>
<feature type="binding site" evidence="15">
    <location>
        <position position="429"/>
    </location>
    <ligand>
        <name>Zn(2+)</name>
        <dbReference type="ChEBI" id="CHEBI:29105"/>
        <note>catalytic</note>
    </ligand>
</feature>
<evidence type="ECO:0000313" key="19">
    <source>
        <dbReference type="Proteomes" id="UP000051297"/>
    </source>
</evidence>
<comment type="similarity">
    <text evidence="2 15">In the C-terminal section; belongs to the peptidase M41 family.</text>
</comment>
<keyword evidence="7 15" id="KW-0547">Nucleotide-binding</keyword>
<keyword evidence="5 15" id="KW-0812">Transmembrane</keyword>
<keyword evidence="3 15" id="KW-1003">Cell membrane</keyword>
<dbReference type="GO" id="GO:0004176">
    <property type="term" value="F:ATP-dependent peptidase activity"/>
    <property type="evidence" value="ECO:0007669"/>
    <property type="project" value="InterPro"/>
</dbReference>
<dbReference type="Gene3D" id="1.20.58.760">
    <property type="entry name" value="Peptidase M41"/>
    <property type="match status" value="1"/>
</dbReference>
<dbReference type="InterPro" id="IPR041569">
    <property type="entry name" value="AAA_lid_3"/>
</dbReference>
<comment type="similarity">
    <text evidence="14 15">In the central section; belongs to the AAA ATPase family.</text>
</comment>
<evidence type="ECO:0000256" key="11">
    <source>
        <dbReference type="ARBA" id="ARBA00022989"/>
    </source>
</evidence>
<protein>
    <recommendedName>
        <fullName evidence="15">ATP-dependent zinc metalloprotease FtsH</fullName>
        <ecNumber evidence="15">3.4.24.-</ecNumber>
    </recommendedName>
</protein>
<keyword evidence="11 15" id="KW-1133">Transmembrane helix</keyword>
<keyword evidence="6 15" id="KW-0479">Metal-binding</keyword>
<dbReference type="InterPro" id="IPR011546">
    <property type="entry name" value="Pept_M41_FtsH_extracell"/>
</dbReference>
<feature type="transmembrane region" description="Helical" evidence="15">
    <location>
        <begin position="12"/>
        <end position="36"/>
    </location>
</feature>
<comment type="caution">
    <text evidence="15">Lacks conserved residue(s) required for the propagation of feature annotation.</text>
</comment>
<evidence type="ECO:0000256" key="9">
    <source>
        <dbReference type="ARBA" id="ARBA00022833"/>
    </source>
</evidence>
<sequence>MPSNLKSPLPKVPTKVGFIQGLFLVLLIGLVIWSFLTPLSQPVELPISEVLTRVKSEEVKKIVVEGTKLQVTFKSGAEAISTLETGTVFLDTLTQAGIDPALVTEGILVQEGFPWARILIDLLPVFAIAILFFFFLRQARGGTNDILSFGRSRAELFVRNRKSRVTFSDVAGVDEAKRELEEVVDFLKNPGKYRALGARIPKGVLLVGPAGTGKTLMARAVAGEANVVFYSMSGSEFMEMLVGVGAARVRDLFDTAKRNAPAIIFIDEIESIGRQRGSSMTGGHEEREQTLNQILSEMDGFTPTDNVIVLAATNRPELLDPALTRPGRFDRRVVLDLPDIEGRKEIFKIHMRGKPMGPDVDLDKIAKRTVGFSGADIENMLNEAAILAATLNKKAVGMPDLEEAATRVKLGPEKKRLQSPEERRMTAYHEAGHAIVASQLPHMDPVHRVSIVSRGLALGFTEIPPATDRYHHTKTELLERVTSLLGGRAAEEVIFKEFSAGASSDLAQATMIVRKMVMELGMSILGPISLASGEMEWYGVSHEQGNFISEEMAGKVDREVVKILGEAYAQAKKVLEKNLPRMEKVTDALLEKETLDEEEFRKLVG</sequence>
<name>A0A0T5ZXB5_UNCKA</name>
<evidence type="ECO:0000256" key="8">
    <source>
        <dbReference type="ARBA" id="ARBA00022801"/>
    </source>
</evidence>
<feature type="domain" description="AAA+ ATPase" evidence="17">
    <location>
        <begin position="200"/>
        <end position="339"/>
    </location>
</feature>
<dbReference type="Gene3D" id="3.40.50.300">
    <property type="entry name" value="P-loop containing nucleotide triphosphate hydrolases"/>
    <property type="match status" value="1"/>
</dbReference>
<keyword evidence="9 15" id="KW-0862">Zinc</keyword>
<comment type="caution">
    <text evidence="18">The sequence shown here is derived from an EMBL/GenBank/DDBJ whole genome shotgun (WGS) entry which is preliminary data.</text>
</comment>
<dbReference type="GO" id="GO:0008270">
    <property type="term" value="F:zinc ion binding"/>
    <property type="evidence" value="ECO:0007669"/>
    <property type="project" value="UniProtKB-UniRule"/>
</dbReference>
<dbReference type="SMART" id="SM00382">
    <property type="entry name" value="AAA"/>
    <property type="match status" value="1"/>
</dbReference>
<comment type="cofactor">
    <cofactor evidence="15">
        <name>Zn(2+)</name>
        <dbReference type="ChEBI" id="CHEBI:29105"/>
    </cofactor>
    <text evidence="15">Binds 1 zinc ion per subunit.</text>
</comment>
<dbReference type="InterPro" id="IPR003959">
    <property type="entry name" value="ATPase_AAA_core"/>
</dbReference>
<dbReference type="PROSITE" id="PS00674">
    <property type="entry name" value="AAA"/>
    <property type="match status" value="1"/>
</dbReference>
<comment type="subcellular location">
    <subcellularLocation>
        <location evidence="15">Cell membrane</location>
        <topology evidence="15">Multi-pass membrane protein</topology>
        <orientation evidence="15">Cytoplasmic side</orientation>
    </subcellularLocation>
    <subcellularLocation>
        <location evidence="1">Membrane</location>
    </subcellularLocation>
</comment>
<feature type="active site" evidence="15">
    <location>
        <position position="430"/>
    </location>
</feature>
<dbReference type="GO" id="GO:0004222">
    <property type="term" value="F:metalloendopeptidase activity"/>
    <property type="evidence" value="ECO:0007669"/>
    <property type="project" value="InterPro"/>
</dbReference>
<evidence type="ECO:0000256" key="16">
    <source>
        <dbReference type="RuleBase" id="RU003651"/>
    </source>
</evidence>
<dbReference type="AlphaFoldDB" id="A0A0T5ZXB5"/>
<dbReference type="GO" id="GO:0030163">
    <property type="term" value="P:protein catabolic process"/>
    <property type="evidence" value="ECO:0007669"/>
    <property type="project" value="UniProtKB-UniRule"/>
</dbReference>
<evidence type="ECO:0000256" key="6">
    <source>
        <dbReference type="ARBA" id="ARBA00022723"/>
    </source>
</evidence>
<feature type="transmembrane region" description="Helical" evidence="15">
    <location>
        <begin position="115"/>
        <end position="136"/>
    </location>
</feature>
<keyword evidence="12 15" id="KW-0482">Metalloprotease</keyword>
<dbReference type="Pfam" id="PF01434">
    <property type="entry name" value="Peptidase_M41"/>
    <property type="match status" value="1"/>
</dbReference>
<dbReference type="EMBL" id="LDXK01000003">
    <property type="protein sequence ID" value="KRT67399.1"/>
    <property type="molecule type" value="Genomic_DNA"/>
</dbReference>
<dbReference type="GO" id="GO:0005524">
    <property type="term" value="F:ATP binding"/>
    <property type="evidence" value="ECO:0007669"/>
    <property type="project" value="UniProtKB-UniRule"/>
</dbReference>
<dbReference type="Pfam" id="PF00004">
    <property type="entry name" value="AAA"/>
    <property type="match status" value="1"/>
</dbReference>
<dbReference type="GO" id="GO:0051301">
    <property type="term" value="P:cell division"/>
    <property type="evidence" value="ECO:0007669"/>
    <property type="project" value="UniProtKB-KW"/>
</dbReference>
<dbReference type="FunFam" id="1.20.58.760:FF:000001">
    <property type="entry name" value="ATP-dependent zinc metalloprotease FtsH"/>
    <property type="match status" value="1"/>
</dbReference>
<comment type="similarity">
    <text evidence="16">Belongs to the AAA ATPase family.</text>
</comment>
<dbReference type="SUPFAM" id="SSF52540">
    <property type="entry name" value="P-loop containing nucleoside triphosphate hydrolases"/>
    <property type="match status" value="1"/>
</dbReference>
<dbReference type="STRING" id="1576480.XU08_C0003G0075"/>
<dbReference type="InterPro" id="IPR027417">
    <property type="entry name" value="P-loop_NTPase"/>
</dbReference>
<dbReference type="InterPro" id="IPR000642">
    <property type="entry name" value="Peptidase_M41"/>
</dbReference>
<accession>A0A0T5ZXB5</accession>
<reference evidence="18 19" key="1">
    <citation type="submission" date="2015-05" db="EMBL/GenBank/DDBJ databases">
        <title>Critical biogeochemical functions in the subsurface are associated with bacteria from new phyla and little studied lineages.</title>
        <authorList>
            <person name="Hug L.A."/>
            <person name="Thomas B.C."/>
            <person name="Sharon I."/>
            <person name="Brown C.T."/>
            <person name="Sharma R."/>
            <person name="Hettich R.L."/>
            <person name="Wilkins M.J."/>
            <person name="Williams K.H."/>
            <person name="Singh A."/>
            <person name="Banfield J.F."/>
        </authorList>
    </citation>
    <scope>NUCLEOTIDE SEQUENCE [LARGE SCALE GENOMIC DNA]</scope>
    <source>
        <strain evidence="18">CSP1-7</strain>
    </source>
</reference>